<reference evidence="3 4" key="1">
    <citation type="submission" date="2023-12" db="EMBL/GenBank/DDBJ databases">
        <title>A. evansii MAY27, complete genome.</title>
        <authorList>
            <person name="Wang Y."/>
        </authorList>
    </citation>
    <scope>NUCLEOTIDE SEQUENCE [LARGE SCALE GENOMIC DNA]</scope>
    <source>
        <strain evidence="3 4">MAY27</strain>
    </source>
</reference>
<gene>
    <name evidence="3" type="ORF">U5817_01125</name>
</gene>
<dbReference type="RefSeq" id="WP_407279432.1">
    <property type="nucleotide sequence ID" value="NZ_CP141259.1"/>
</dbReference>
<keyword evidence="4" id="KW-1185">Reference proteome</keyword>
<dbReference type="SUPFAM" id="SSF55874">
    <property type="entry name" value="ATPase domain of HSP90 chaperone/DNA topoisomerase II/histidine kinase"/>
    <property type="match status" value="1"/>
</dbReference>
<evidence type="ECO:0000259" key="2">
    <source>
        <dbReference type="PROSITE" id="PS50109"/>
    </source>
</evidence>
<evidence type="ECO:0000313" key="4">
    <source>
        <dbReference type="Proteomes" id="UP001626593"/>
    </source>
</evidence>
<name>A0ABZ1AQ55_AROEV</name>
<proteinExistence type="predicted"/>
<sequence length="890" mass="97808">MQLAILWQRLRELPGFVAGATAVVAVWLISMLGGLRALDHVYYDFIVGTMGEPSSARYEVLLVETRPGEAHDWPQLGERLFAAGARQLIFVSPLAEAELRGLAAWGDERVLVGRAPLESGDPPQLRAPEALPADLAERLKTALVALPLGEGGSQRGQFGDFRIRPRLLPGIEKAAAVAAGRAPVPPVFGINYHRGTSLPRIGADRLERELPVPELVQGRTVLVGHAAQPWLAHYDAPGMPRGKRLSQLEVHGLALDSLLQDKAVHDFGPIASALALILSGVALVVAFQPLRLFSAFWVSLALIAGSVPFAWLTMRLFDLWPPVLELSLMTALAFPLVYRAKSLAEDRRLRKLIGETSTKLQNRYLPPGFAETDEHWIYVTNLVDQILQSNRTIFLERVPDDHRVREIHALRCSIGDIDEMRRDYQRVPYTLAIEQRGVVEIDVGRRPYLKVQLGRERQFLAPLIFGGEVLGFWAFGLEEERIGDAAHFRAMVDNIAGQIGELLYQRQLWQARRASEGAAWRRYLNDDALALHRRLSQAIVALERRVSSFEHLFAGLSTAAIVFDLFGRVVLVNERMSRLLTDAGLAPYGMTAADLIATLSGQDAGRVRQTVQALLSASAPTVLPAQLPGDTPGHYILSLRSLEQDPESADDTTPFRSHGLLLELVDVTDIHRLYGVKTGLVSYLNHQLNNHLTAVLGATKLLEMNPAALSGMIPLIDAQCRKAATTVERVQDLLTHELQVDFGGSYPVDPREPAARAVDELRARAAERSIGFDVHVPTTPLLAYANPRELQATLATLLDFLLDDAVEGSRIGLNMTDRADHVEIVLTNSGFGLPQERLDASLAAAAPAGDDTFARLRRALQHIGHWGGQTQVSTALGEGFRIALVLRSFQ</sequence>
<keyword evidence="1" id="KW-0472">Membrane</keyword>
<evidence type="ECO:0000313" key="3">
    <source>
        <dbReference type="EMBL" id="WRL46676.1"/>
    </source>
</evidence>
<feature type="transmembrane region" description="Helical" evidence="1">
    <location>
        <begin position="12"/>
        <end position="35"/>
    </location>
</feature>
<protein>
    <recommendedName>
        <fullName evidence="2">Histidine kinase domain-containing protein</fullName>
    </recommendedName>
</protein>
<organism evidence="3 4">
    <name type="scientific">Aromatoleum evansii</name>
    <name type="common">Azoarcus evansii</name>
    <dbReference type="NCBI Taxonomy" id="59406"/>
    <lineage>
        <taxon>Bacteria</taxon>
        <taxon>Pseudomonadati</taxon>
        <taxon>Pseudomonadota</taxon>
        <taxon>Betaproteobacteria</taxon>
        <taxon>Rhodocyclales</taxon>
        <taxon>Rhodocyclaceae</taxon>
        <taxon>Aromatoleum</taxon>
    </lineage>
</organism>
<dbReference type="Gene3D" id="3.30.565.10">
    <property type="entry name" value="Histidine kinase-like ATPase, C-terminal domain"/>
    <property type="match status" value="1"/>
</dbReference>
<keyword evidence="1" id="KW-0812">Transmembrane</keyword>
<dbReference type="EMBL" id="CP141259">
    <property type="protein sequence ID" value="WRL46676.1"/>
    <property type="molecule type" value="Genomic_DNA"/>
</dbReference>
<dbReference type="InterPro" id="IPR005467">
    <property type="entry name" value="His_kinase_dom"/>
</dbReference>
<dbReference type="Proteomes" id="UP001626593">
    <property type="component" value="Chromosome"/>
</dbReference>
<feature type="domain" description="Histidine kinase" evidence="2">
    <location>
        <begin position="683"/>
        <end position="890"/>
    </location>
</feature>
<dbReference type="PROSITE" id="PS50109">
    <property type="entry name" value="HIS_KIN"/>
    <property type="match status" value="1"/>
</dbReference>
<feature type="transmembrane region" description="Helical" evidence="1">
    <location>
        <begin position="294"/>
        <end position="313"/>
    </location>
</feature>
<keyword evidence="1" id="KW-1133">Transmembrane helix</keyword>
<accession>A0ABZ1AQ55</accession>
<feature type="transmembrane region" description="Helical" evidence="1">
    <location>
        <begin position="267"/>
        <end position="287"/>
    </location>
</feature>
<evidence type="ECO:0000256" key="1">
    <source>
        <dbReference type="SAM" id="Phobius"/>
    </source>
</evidence>
<dbReference type="InterPro" id="IPR036890">
    <property type="entry name" value="HATPase_C_sf"/>
</dbReference>